<dbReference type="Pfam" id="PF05611">
    <property type="entry name" value="DUF780"/>
    <property type="match status" value="1"/>
</dbReference>
<feature type="compositionally biased region" description="Gly residues" evidence="1">
    <location>
        <begin position="32"/>
        <end position="47"/>
    </location>
</feature>
<evidence type="ECO:0000313" key="2">
    <source>
        <dbReference type="Proteomes" id="UP000887575"/>
    </source>
</evidence>
<organism evidence="2 3">
    <name type="scientific">Mesorhabditis belari</name>
    <dbReference type="NCBI Taxonomy" id="2138241"/>
    <lineage>
        <taxon>Eukaryota</taxon>
        <taxon>Metazoa</taxon>
        <taxon>Ecdysozoa</taxon>
        <taxon>Nematoda</taxon>
        <taxon>Chromadorea</taxon>
        <taxon>Rhabditida</taxon>
        <taxon>Rhabditina</taxon>
        <taxon>Rhabditomorpha</taxon>
        <taxon>Rhabditoidea</taxon>
        <taxon>Rhabditidae</taxon>
        <taxon>Mesorhabditinae</taxon>
        <taxon>Mesorhabditis</taxon>
    </lineage>
</organism>
<reference evidence="3" key="1">
    <citation type="submission" date="2024-02" db="UniProtKB">
        <authorList>
            <consortium name="WormBaseParasite"/>
        </authorList>
    </citation>
    <scope>IDENTIFICATION</scope>
</reference>
<evidence type="ECO:0000256" key="1">
    <source>
        <dbReference type="SAM" id="MobiDB-lite"/>
    </source>
</evidence>
<evidence type="ECO:0000313" key="3">
    <source>
        <dbReference type="WBParaSite" id="MBELARI_LOCUS17721"/>
    </source>
</evidence>
<feature type="compositionally biased region" description="Low complexity" evidence="1">
    <location>
        <begin position="48"/>
        <end position="63"/>
    </location>
</feature>
<proteinExistence type="predicted"/>
<keyword evidence="2" id="KW-1185">Reference proteome</keyword>
<name>A0AAF3EU87_9BILA</name>
<protein>
    <submittedName>
        <fullName evidence="3">Uncharacterized protein</fullName>
    </submittedName>
</protein>
<dbReference type="InterPro" id="IPR008498">
    <property type="entry name" value="DUF780_CAE_spp"/>
</dbReference>
<dbReference type="Proteomes" id="UP000887575">
    <property type="component" value="Unassembled WGS sequence"/>
</dbReference>
<sequence length="78" mass="7875">MGDKSAYMGVGAYCGGSTAGNGYAPEEYAYGGAAGGGQQQSGGGGGEQQQQQPQQQKQQLPPGVTKPRTDVSCYMGPI</sequence>
<dbReference type="AlphaFoldDB" id="A0AAF3EU87"/>
<feature type="region of interest" description="Disordered" evidence="1">
    <location>
        <begin position="25"/>
        <end position="78"/>
    </location>
</feature>
<dbReference type="WBParaSite" id="MBELARI_LOCUS17721">
    <property type="protein sequence ID" value="MBELARI_LOCUS17721"/>
    <property type="gene ID" value="MBELARI_LOCUS17721"/>
</dbReference>
<accession>A0AAF3EU87</accession>